<accession>A0A0G9JQ33</accession>
<comment type="caution">
    <text evidence="2">The sequence shown here is derived from an EMBL/GenBank/DDBJ whole genome shotgun (WGS) entry which is preliminary data.</text>
</comment>
<dbReference type="GO" id="GO:0005509">
    <property type="term" value="F:calcium ion binding"/>
    <property type="evidence" value="ECO:0007669"/>
    <property type="project" value="InterPro"/>
</dbReference>
<gene>
    <name evidence="2" type="ORF">AA20_12050</name>
</gene>
<dbReference type="EMBL" id="JAIQ01000171">
    <property type="protein sequence ID" value="KLD96388.1"/>
    <property type="molecule type" value="Genomic_DNA"/>
</dbReference>
<protein>
    <recommendedName>
        <fullName evidence="1">EF-hand domain-containing protein</fullName>
    </recommendedName>
</protein>
<dbReference type="RefSeq" id="WP_046997403.1">
    <property type="nucleotide sequence ID" value="NZ_JAIQ01000171.1"/>
</dbReference>
<dbReference type="PROSITE" id="PS50222">
    <property type="entry name" value="EF_HAND_2"/>
    <property type="match status" value="1"/>
</dbReference>
<name>A0A0G9JQ33_9BACT</name>
<dbReference type="Gene3D" id="1.10.30.50">
    <property type="match status" value="1"/>
</dbReference>
<evidence type="ECO:0000259" key="1">
    <source>
        <dbReference type="PROSITE" id="PS50222"/>
    </source>
</evidence>
<dbReference type="InterPro" id="IPR002048">
    <property type="entry name" value="EF_hand_dom"/>
</dbReference>
<organism evidence="2 3">
    <name type="scientific">Aliarcobacter butzleri L348</name>
    <dbReference type="NCBI Taxonomy" id="1447256"/>
    <lineage>
        <taxon>Bacteria</taxon>
        <taxon>Pseudomonadati</taxon>
        <taxon>Campylobacterota</taxon>
        <taxon>Epsilonproteobacteria</taxon>
        <taxon>Campylobacterales</taxon>
        <taxon>Arcobacteraceae</taxon>
        <taxon>Aliarcobacter</taxon>
    </lineage>
</organism>
<sequence>MKKIIKIATNEPESFINWKSTQPVEGWEPCWDTLGGQEKKDLRKALVQEQGYICCYCQQRITLCEKTEIEHIYPREKCIREKKYKAIEYSNLIASCEGNQPKYYNKTKQKYEKRHEDLGNKIVHCNNFRKSEELPISPLFANCEKYFTYTYEGDILAVKDNSDAQITIDNLNLKVLNKKRKEYIEGTLFKLDDNFEITGEFVDGFDKNEYLDKFMNMNDIDNDGELKYYEYSGVIVNLLNQLD</sequence>
<proteinExistence type="predicted"/>
<dbReference type="AlphaFoldDB" id="A0A0G9JQ33"/>
<dbReference type="NCBIfam" id="TIGR02646">
    <property type="entry name" value="retron system putative HNH endonuclease"/>
    <property type="match status" value="1"/>
</dbReference>
<dbReference type="Proteomes" id="UP000035514">
    <property type="component" value="Unassembled WGS sequence"/>
</dbReference>
<dbReference type="PATRIC" id="fig|1447256.3.peg.2360"/>
<reference evidence="2 3" key="1">
    <citation type="submission" date="2014-01" db="EMBL/GenBank/DDBJ databases">
        <title>Development of a Comparative Genomic Fingerprinting Assay for High Resolution Genotyping of Arcobacter butzleri.</title>
        <authorList>
            <person name="Webb A.L."/>
            <person name="Inglis G.D."/>
            <person name="Kruczkiewicz P."/>
            <person name="Selinger L.B."/>
            <person name="Taboada E.N."/>
        </authorList>
    </citation>
    <scope>NUCLEOTIDE SEQUENCE [LARGE SCALE GENOMIC DNA]</scope>
    <source>
        <strain evidence="2 3">L348</strain>
    </source>
</reference>
<dbReference type="InterPro" id="IPR013467">
    <property type="entry name" value="HNH78-like"/>
</dbReference>
<evidence type="ECO:0000313" key="2">
    <source>
        <dbReference type="EMBL" id="KLD96388.1"/>
    </source>
</evidence>
<feature type="domain" description="EF-hand" evidence="1">
    <location>
        <begin position="206"/>
        <end position="241"/>
    </location>
</feature>
<evidence type="ECO:0000313" key="3">
    <source>
        <dbReference type="Proteomes" id="UP000035514"/>
    </source>
</evidence>